<dbReference type="AlphaFoldDB" id="A0A804UGU9"/>
<dbReference type="InParanoid" id="A0A804UGU9"/>
<reference evidence="1" key="3">
    <citation type="submission" date="2021-05" db="UniProtKB">
        <authorList>
            <consortium name="EnsemblPlants"/>
        </authorList>
    </citation>
    <scope>IDENTIFICATION</scope>
    <source>
        <strain evidence="1">cv. B73</strain>
    </source>
</reference>
<sequence length="51" mass="5652">MDVTVQADRVVAAVEVGPGASSRTCSPVRWSSRRGPRQWRIQNWIKGEAIS</sequence>
<keyword evidence="2" id="KW-1185">Reference proteome</keyword>
<dbReference type="EnsemblPlants" id="Zm00001eb352120_T001">
    <property type="protein sequence ID" value="Zm00001eb352120_P001"/>
    <property type="gene ID" value="Zm00001eb352120"/>
</dbReference>
<evidence type="ECO:0000313" key="2">
    <source>
        <dbReference type="Proteomes" id="UP000007305"/>
    </source>
</evidence>
<evidence type="ECO:0000313" key="1">
    <source>
        <dbReference type="EnsemblPlants" id="Zm00001eb352120_P001"/>
    </source>
</evidence>
<name>A0A804UGU9_MAIZE</name>
<organism evidence="1 2">
    <name type="scientific">Zea mays</name>
    <name type="common">Maize</name>
    <dbReference type="NCBI Taxonomy" id="4577"/>
    <lineage>
        <taxon>Eukaryota</taxon>
        <taxon>Viridiplantae</taxon>
        <taxon>Streptophyta</taxon>
        <taxon>Embryophyta</taxon>
        <taxon>Tracheophyta</taxon>
        <taxon>Spermatophyta</taxon>
        <taxon>Magnoliopsida</taxon>
        <taxon>Liliopsida</taxon>
        <taxon>Poales</taxon>
        <taxon>Poaceae</taxon>
        <taxon>PACMAD clade</taxon>
        <taxon>Panicoideae</taxon>
        <taxon>Andropogonodae</taxon>
        <taxon>Andropogoneae</taxon>
        <taxon>Tripsacinae</taxon>
        <taxon>Zea</taxon>
    </lineage>
</organism>
<dbReference type="Gramene" id="Zm00001eb352120_T001">
    <property type="protein sequence ID" value="Zm00001eb352120_P001"/>
    <property type="gene ID" value="Zm00001eb352120"/>
</dbReference>
<dbReference type="Proteomes" id="UP000007305">
    <property type="component" value="Chromosome 8"/>
</dbReference>
<protein>
    <submittedName>
        <fullName evidence="1">Uncharacterized protein</fullName>
    </submittedName>
</protein>
<reference evidence="2" key="1">
    <citation type="journal article" date="2009" name="Science">
        <title>The B73 maize genome: complexity, diversity, and dynamics.</title>
        <authorList>
            <person name="Schnable P.S."/>
            <person name="Ware D."/>
            <person name="Fulton R.S."/>
            <person name="Stein J.C."/>
            <person name="Wei F."/>
            <person name="Pasternak S."/>
            <person name="Liang C."/>
            <person name="Zhang J."/>
            <person name="Fulton L."/>
            <person name="Graves T.A."/>
            <person name="Minx P."/>
            <person name="Reily A.D."/>
            <person name="Courtney L."/>
            <person name="Kruchowski S.S."/>
            <person name="Tomlinson C."/>
            <person name="Strong C."/>
            <person name="Delehaunty K."/>
            <person name="Fronick C."/>
            <person name="Courtney B."/>
            <person name="Rock S.M."/>
            <person name="Belter E."/>
            <person name="Du F."/>
            <person name="Kim K."/>
            <person name="Abbott R.M."/>
            <person name="Cotton M."/>
            <person name="Levy A."/>
            <person name="Marchetto P."/>
            <person name="Ochoa K."/>
            <person name="Jackson S.M."/>
            <person name="Gillam B."/>
            <person name="Chen W."/>
            <person name="Yan L."/>
            <person name="Higginbotham J."/>
            <person name="Cardenas M."/>
            <person name="Waligorski J."/>
            <person name="Applebaum E."/>
            <person name="Phelps L."/>
            <person name="Falcone J."/>
            <person name="Kanchi K."/>
            <person name="Thane T."/>
            <person name="Scimone A."/>
            <person name="Thane N."/>
            <person name="Henke J."/>
            <person name="Wang T."/>
            <person name="Ruppert J."/>
            <person name="Shah N."/>
            <person name="Rotter K."/>
            <person name="Hodges J."/>
            <person name="Ingenthron E."/>
            <person name="Cordes M."/>
            <person name="Kohlberg S."/>
            <person name="Sgro J."/>
            <person name="Delgado B."/>
            <person name="Mead K."/>
            <person name="Chinwalla A."/>
            <person name="Leonard S."/>
            <person name="Crouse K."/>
            <person name="Collura K."/>
            <person name="Kudrna D."/>
            <person name="Currie J."/>
            <person name="He R."/>
            <person name="Angelova A."/>
            <person name="Rajasekar S."/>
            <person name="Mueller T."/>
            <person name="Lomeli R."/>
            <person name="Scara G."/>
            <person name="Ko A."/>
            <person name="Delaney K."/>
            <person name="Wissotski M."/>
            <person name="Lopez G."/>
            <person name="Campos D."/>
            <person name="Braidotti M."/>
            <person name="Ashley E."/>
            <person name="Golser W."/>
            <person name="Kim H."/>
            <person name="Lee S."/>
            <person name="Lin J."/>
            <person name="Dujmic Z."/>
            <person name="Kim W."/>
            <person name="Talag J."/>
            <person name="Zuccolo A."/>
            <person name="Fan C."/>
            <person name="Sebastian A."/>
            <person name="Kramer M."/>
            <person name="Spiegel L."/>
            <person name="Nascimento L."/>
            <person name="Zutavern T."/>
            <person name="Miller B."/>
            <person name="Ambroise C."/>
            <person name="Muller S."/>
            <person name="Spooner W."/>
            <person name="Narechania A."/>
            <person name="Ren L."/>
            <person name="Wei S."/>
            <person name="Kumari S."/>
            <person name="Faga B."/>
            <person name="Levy M.J."/>
            <person name="McMahan L."/>
            <person name="Van Buren P."/>
            <person name="Vaughn M.W."/>
            <person name="Ying K."/>
            <person name="Yeh C.-T."/>
            <person name="Emrich S.J."/>
            <person name="Jia Y."/>
            <person name="Kalyanaraman A."/>
            <person name="Hsia A.-P."/>
            <person name="Barbazuk W.B."/>
            <person name="Baucom R.S."/>
            <person name="Brutnell T.P."/>
            <person name="Carpita N.C."/>
            <person name="Chaparro C."/>
            <person name="Chia J.-M."/>
            <person name="Deragon J.-M."/>
            <person name="Estill J.C."/>
            <person name="Fu Y."/>
            <person name="Jeddeloh J.A."/>
            <person name="Han Y."/>
            <person name="Lee H."/>
            <person name="Li P."/>
            <person name="Lisch D.R."/>
            <person name="Liu S."/>
            <person name="Liu Z."/>
            <person name="Nagel D.H."/>
            <person name="McCann M.C."/>
            <person name="SanMiguel P."/>
            <person name="Myers A.M."/>
            <person name="Nettleton D."/>
            <person name="Nguyen J."/>
            <person name="Penning B.W."/>
            <person name="Ponnala L."/>
            <person name="Schneider K.L."/>
            <person name="Schwartz D.C."/>
            <person name="Sharma A."/>
            <person name="Soderlund C."/>
            <person name="Springer N.M."/>
            <person name="Sun Q."/>
            <person name="Wang H."/>
            <person name="Waterman M."/>
            <person name="Westerman R."/>
            <person name="Wolfgruber T.K."/>
            <person name="Yang L."/>
            <person name="Yu Y."/>
            <person name="Zhang L."/>
            <person name="Zhou S."/>
            <person name="Zhu Q."/>
            <person name="Bennetzen J.L."/>
            <person name="Dawe R.K."/>
            <person name="Jiang J."/>
            <person name="Jiang N."/>
            <person name="Presting G.G."/>
            <person name="Wessler S.R."/>
            <person name="Aluru S."/>
            <person name="Martienssen R.A."/>
            <person name="Clifton S.W."/>
            <person name="McCombie W.R."/>
            <person name="Wing R.A."/>
            <person name="Wilson R.K."/>
        </authorList>
    </citation>
    <scope>NUCLEOTIDE SEQUENCE [LARGE SCALE GENOMIC DNA]</scope>
    <source>
        <strain evidence="2">cv. B73</strain>
    </source>
</reference>
<accession>A0A804UGU9</accession>
<proteinExistence type="predicted"/>
<reference evidence="1" key="2">
    <citation type="submission" date="2019-07" db="EMBL/GenBank/DDBJ databases">
        <authorList>
            <person name="Seetharam A."/>
            <person name="Woodhouse M."/>
            <person name="Cannon E."/>
        </authorList>
    </citation>
    <scope>NUCLEOTIDE SEQUENCE [LARGE SCALE GENOMIC DNA]</scope>
    <source>
        <strain evidence="1">cv. B73</strain>
    </source>
</reference>